<evidence type="ECO:0000313" key="2">
    <source>
        <dbReference type="Proteomes" id="UP001189429"/>
    </source>
</evidence>
<accession>A0ABN9VUM4</accession>
<dbReference type="EMBL" id="CAUYUJ010017718">
    <property type="protein sequence ID" value="CAK0877233.1"/>
    <property type="molecule type" value="Genomic_DNA"/>
</dbReference>
<keyword evidence="2" id="KW-1185">Reference proteome</keyword>
<feature type="non-terminal residue" evidence="1">
    <location>
        <position position="1"/>
    </location>
</feature>
<evidence type="ECO:0000313" key="1">
    <source>
        <dbReference type="EMBL" id="CAK0877233.1"/>
    </source>
</evidence>
<comment type="caution">
    <text evidence="1">The sequence shown here is derived from an EMBL/GenBank/DDBJ whole genome shotgun (WGS) entry which is preliminary data.</text>
</comment>
<reference evidence="1" key="1">
    <citation type="submission" date="2023-10" db="EMBL/GenBank/DDBJ databases">
        <authorList>
            <person name="Chen Y."/>
            <person name="Shah S."/>
            <person name="Dougan E. K."/>
            <person name="Thang M."/>
            <person name="Chan C."/>
        </authorList>
    </citation>
    <scope>NUCLEOTIDE SEQUENCE [LARGE SCALE GENOMIC DNA]</scope>
</reference>
<sequence length="166" mass="17146">AGGLAPPPVGVSAAAPEVLLATRSFALRALGTWDWCGGAKMHRGARPQWQADGSLEDDCKRWAEEPRECVSEDGGVDDISRGVSVIWRAPVVEAAAAGDLGPQPTVHVVREAKALERFAAQHAWSFGVAGAETEEVGSQPALPSSGWCGAVASRPPGVRSVAAAPC</sequence>
<gene>
    <name evidence="1" type="ORF">PCOR1329_LOCUS61351</name>
</gene>
<organism evidence="1 2">
    <name type="scientific">Prorocentrum cordatum</name>
    <dbReference type="NCBI Taxonomy" id="2364126"/>
    <lineage>
        <taxon>Eukaryota</taxon>
        <taxon>Sar</taxon>
        <taxon>Alveolata</taxon>
        <taxon>Dinophyceae</taxon>
        <taxon>Prorocentrales</taxon>
        <taxon>Prorocentraceae</taxon>
        <taxon>Prorocentrum</taxon>
    </lineage>
</organism>
<proteinExistence type="predicted"/>
<name>A0ABN9VUM4_9DINO</name>
<dbReference type="Proteomes" id="UP001189429">
    <property type="component" value="Unassembled WGS sequence"/>
</dbReference>
<protein>
    <submittedName>
        <fullName evidence="1">Uncharacterized protein</fullName>
    </submittedName>
</protein>